<proteinExistence type="predicted"/>
<reference evidence="2 3" key="1">
    <citation type="submission" date="2019-11" db="EMBL/GenBank/DDBJ databases">
        <title>Type strains purchased from KCTC, JCM and DSMZ.</title>
        <authorList>
            <person name="Lu H."/>
        </authorList>
    </citation>
    <scope>NUCLEOTIDE SEQUENCE [LARGE SCALE GENOMIC DNA]</scope>
    <source>
        <strain evidence="2 3">JCM 31587</strain>
    </source>
</reference>
<keyword evidence="1" id="KW-0472">Membrane</keyword>
<evidence type="ECO:0000256" key="1">
    <source>
        <dbReference type="SAM" id="Phobius"/>
    </source>
</evidence>
<sequence>MQSERHCSNCARPMQVLDLSGHYQHRVQVDTCQHCCLVWFDETESVRLAGPGIAAFVREIHGAMQATEGHDHAISLSRMQTCPVCQSALKTVANRTRFGRTRQMECPEGHGYYQTYILYLAEKGFVRPLAWSDIHSLQAAGKKLFCADCGHPLPDRPIAECPACRSAIEVIDPTRLAMAIDRIDAPLAAPAPAATALDQYKCHGCGGAVDQTREIYCPHCHAPVLRHDTEDAATAAAHASELAQAAVRSQRMRQEASASAAHALAEQRAMNAYIEGQRGQWAKKLEGKFALGILLAALAFIVYMRSHFF</sequence>
<evidence type="ECO:0008006" key="4">
    <source>
        <dbReference type="Google" id="ProtNLM"/>
    </source>
</evidence>
<protein>
    <recommendedName>
        <fullName evidence="4">Transcription factor zinc-finger domain-containing protein</fullName>
    </recommendedName>
</protein>
<evidence type="ECO:0000313" key="2">
    <source>
        <dbReference type="EMBL" id="MTW13635.1"/>
    </source>
</evidence>
<dbReference type="OrthoDB" id="9814037at2"/>
<keyword evidence="3" id="KW-1185">Reference proteome</keyword>
<comment type="caution">
    <text evidence="2">The sequence shown here is derived from an EMBL/GenBank/DDBJ whole genome shotgun (WGS) entry which is preliminary data.</text>
</comment>
<dbReference type="RefSeq" id="WP_155456552.1">
    <property type="nucleotide sequence ID" value="NZ_WNKX01000025.1"/>
</dbReference>
<organism evidence="2 3">
    <name type="scientific">Massilia eburnea</name>
    <dbReference type="NCBI Taxonomy" id="1776165"/>
    <lineage>
        <taxon>Bacteria</taxon>
        <taxon>Pseudomonadati</taxon>
        <taxon>Pseudomonadota</taxon>
        <taxon>Betaproteobacteria</taxon>
        <taxon>Burkholderiales</taxon>
        <taxon>Oxalobacteraceae</taxon>
        <taxon>Telluria group</taxon>
        <taxon>Massilia</taxon>
    </lineage>
</organism>
<keyword evidence="1" id="KW-0812">Transmembrane</keyword>
<dbReference type="Proteomes" id="UP000472320">
    <property type="component" value="Unassembled WGS sequence"/>
</dbReference>
<accession>A0A6L6QN80</accession>
<gene>
    <name evidence="2" type="ORF">GM658_23780</name>
</gene>
<evidence type="ECO:0000313" key="3">
    <source>
        <dbReference type="Proteomes" id="UP000472320"/>
    </source>
</evidence>
<dbReference type="EMBL" id="WNKX01000025">
    <property type="protein sequence ID" value="MTW13635.1"/>
    <property type="molecule type" value="Genomic_DNA"/>
</dbReference>
<name>A0A6L6QN80_9BURK</name>
<dbReference type="AlphaFoldDB" id="A0A6L6QN80"/>
<feature type="transmembrane region" description="Helical" evidence="1">
    <location>
        <begin position="289"/>
        <end position="308"/>
    </location>
</feature>
<keyword evidence="1" id="KW-1133">Transmembrane helix</keyword>